<keyword evidence="6" id="KW-0804">Transcription</keyword>
<dbReference type="Gene3D" id="1.10.10.10">
    <property type="entry name" value="Winged helix-like DNA-binding domain superfamily/Winged helix DNA-binding domain"/>
    <property type="match status" value="1"/>
</dbReference>
<comment type="caution">
    <text evidence="7">The sequence shown here is derived from an EMBL/GenBank/DDBJ whole genome shotgun (WGS) entry which is preliminary data.</text>
</comment>
<protein>
    <submittedName>
        <fullName evidence="7">Peroxide-responsive transcriptional repressor PerR</fullName>
    </submittedName>
</protein>
<keyword evidence="5" id="KW-0238">DNA-binding</keyword>
<keyword evidence="4" id="KW-0805">Transcription regulation</keyword>
<evidence type="ECO:0000256" key="6">
    <source>
        <dbReference type="ARBA" id="ARBA00023163"/>
    </source>
</evidence>
<evidence type="ECO:0000256" key="1">
    <source>
        <dbReference type="ARBA" id="ARBA00007957"/>
    </source>
</evidence>
<dbReference type="InterPro" id="IPR036388">
    <property type="entry name" value="WH-like_DNA-bd_sf"/>
</dbReference>
<evidence type="ECO:0000313" key="8">
    <source>
        <dbReference type="Proteomes" id="UP001595279"/>
    </source>
</evidence>
<dbReference type="InterPro" id="IPR002481">
    <property type="entry name" value="FUR"/>
</dbReference>
<dbReference type="Pfam" id="PF01475">
    <property type="entry name" value="FUR"/>
    <property type="match status" value="1"/>
</dbReference>
<dbReference type="Proteomes" id="UP001595279">
    <property type="component" value="Unassembled WGS sequence"/>
</dbReference>
<evidence type="ECO:0000256" key="2">
    <source>
        <dbReference type="ARBA" id="ARBA00022491"/>
    </source>
</evidence>
<comment type="similarity">
    <text evidence="1">Belongs to the Fur family.</text>
</comment>
<dbReference type="Gene3D" id="3.30.1490.190">
    <property type="match status" value="1"/>
</dbReference>
<dbReference type="SUPFAM" id="SSF46785">
    <property type="entry name" value="Winged helix' DNA-binding domain"/>
    <property type="match status" value="1"/>
</dbReference>
<dbReference type="InterPro" id="IPR036390">
    <property type="entry name" value="WH_DNA-bd_sf"/>
</dbReference>
<dbReference type="CDD" id="cd07153">
    <property type="entry name" value="Fur_like"/>
    <property type="match status" value="1"/>
</dbReference>
<accession>A0ABV7CS78</accession>
<keyword evidence="8" id="KW-1185">Reference proteome</keyword>
<proteinExistence type="inferred from homology"/>
<organism evidence="7 8">
    <name type="scientific">Virgibacillus xinjiangensis</name>
    <dbReference type="NCBI Taxonomy" id="393090"/>
    <lineage>
        <taxon>Bacteria</taxon>
        <taxon>Bacillati</taxon>
        <taxon>Bacillota</taxon>
        <taxon>Bacilli</taxon>
        <taxon>Bacillales</taxon>
        <taxon>Bacillaceae</taxon>
        <taxon>Virgibacillus</taxon>
    </lineage>
</organism>
<evidence type="ECO:0000313" key="7">
    <source>
        <dbReference type="EMBL" id="MFC3039249.1"/>
    </source>
</evidence>
<sequence length="158" mass="18148">MHNIVKERWLSVSDKRLKEAIDTLKESGVRITPQRHAVLEYLLNALVHPTADEIYKALEGKFPNMSVATVYNNLRVLKEIGLVRELTYGDSSSRFDCNTEEHYHIICDECGKIVDFHYPPLDEVESLAEQVTGFDVSHHRMEIYGTCEDCQGVETQKH</sequence>
<dbReference type="InterPro" id="IPR043135">
    <property type="entry name" value="Fur_C"/>
</dbReference>
<keyword evidence="2" id="KW-0678">Repressor</keyword>
<dbReference type="PANTHER" id="PTHR33202:SF8">
    <property type="entry name" value="PEROXIDE-RESPONSIVE REPRESSOR PERR"/>
    <property type="match status" value="1"/>
</dbReference>
<evidence type="ECO:0000256" key="3">
    <source>
        <dbReference type="ARBA" id="ARBA00022833"/>
    </source>
</evidence>
<name>A0ABV7CS78_9BACI</name>
<dbReference type="PANTHER" id="PTHR33202">
    <property type="entry name" value="ZINC UPTAKE REGULATION PROTEIN"/>
    <property type="match status" value="1"/>
</dbReference>
<dbReference type="EMBL" id="JBHRSA010000006">
    <property type="protein sequence ID" value="MFC3039249.1"/>
    <property type="molecule type" value="Genomic_DNA"/>
</dbReference>
<evidence type="ECO:0000256" key="5">
    <source>
        <dbReference type="ARBA" id="ARBA00023125"/>
    </source>
</evidence>
<dbReference type="RefSeq" id="WP_390268309.1">
    <property type="nucleotide sequence ID" value="NZ_JBHRSA010000006.1"/>
</dbReference>
<keyword evidence="3" id="KW-0862">Zinc</keyword>
<evidence type="ECO:0000256" key="4">
    <source>
        <dbReference type="ARBA" id="ARBA00023015"/>
    </source>
</evidence>
<reference evidence="8" key="1">
    <citation type="journal article" date="2019" name="Int. J. Syst. Evol. Microbiol.">
        <title>The Global Catalogue of Microorganisms (GCM) 10K type strain sequencing project: providing services to taxonomists for standard genome sequencing and annotation.</title>
        <authorList>
            <consortium name="The Broad Institute Genomics Platform"/>
            <consortium name="The Broad Institute Genome Sequencing Center for Infectious Disease"/>
            <person name="Wu L."/>
            <person name="Ma J."/>
        </authorList>
    </citation>
    <scope>NUCLEOTIDE SEQUENCE [LARGE SCALE GENOMIC DNA]</scope>
    <source>
        <strain evidence="8">KCTC 13128</strain>
    </source>
</reference>
<gene>
    <name evidence="7" type="primary">perR</name>
    <name evidence="7" type="ORF">ACFOGI_03170</name>
</gene>